<dbReference type="Pfam" id="PF08856">
    <property type="entry name" value="DUF1826"/>
    <property type="match status" value="1"/>
</dbReference>
<evidence type="ECO:0008006" key="3">
    <source>
        <dbReference type="Google" id="ProtNLM"/>
    </source>
</evidence>
<evidence type="ECO:0000313" key="1">
    <source>
        <dbReference type="EMBL" id="GAP38068.1"/>
    </source>
</evidence>
<dbReference type="RefSeq" id="WP_054021952.1">
    <property type="nucleotide sequence ID" value="NZ_BBYR01000065.1"/>
</dbReference>
<dbReference type="STRING" id="1547922.ISF6_4262"/>
<reference evidence="2" key="1">
    <citation type="submission" date="2015-07" db="EMBL/GenBank/DDBJ databases">
        <title>Discovery of a poly(ethylene terephthalate assimilation.</title>
        <authorList>
            <person name="Yoshida S."/>
            <person name="Hiraga K."/>
            <person name="Takehana T."/>
            <person name="Taniguchi I."/>
            <person name="Yamaji H."/>
            <person name="Maeda Y."/>
            <person name="Toyohara K."/>
            <person name="Miyamoto K."/>
            <person name="Kimura Y."/>
            <person name="Oda K."/>
        </authorList>
    </citation>
    <scope>NUCLEOTIDE SEQUENCE [LARGE SCALE GENOMIC DNA]</scope>
    <source>
        <strain evidence="2">NBRC 110686 / TISTR 2288 / 201-F6</strain>
    </source>
</reference>
<accession>A0A0K8P5S3</accession>
<dbReference type="EMBL" id="BBYR01000065">
    <property type="protein sequence ID" value="GAP38068.1"/>
    <property type="molecule type" value="Genomic_DNA"/>
</dbReference>
<reference evidence="1 2" key="2">
    <citation type="journal article" date="2016" name="Science">
        <title>A bacterium that degrades and assimilates poly(ethylene terephthalate).</title>
        <authorList>
            <person name="Yoshida S."/>
            <person name="Hiraga K."/>
            <person name="Takehana T."/>
            <person name="Taniguchi I."/>
            <person name="Yamaji H."/>
            <person name="Maeda Y."/>
            <person name="Toyohara K."/>
            <person name="Miyamoto K."/>
            <person name="Kimura Y."/>
            <person name="Oda K."/>
        </authorList>
    </citation>
    <scope>NUCLEOTIDE SEQUENCE [LARGE SCALE GENOMIC DNA]</scope>
    <source>
        <strain evidence="2">NBRC 110686 / TISTR 2288 / 201-F6</strain>
    </source>
</reference>
<name>A0A0K8P5S3_PISS1</name>
<gene>
    <name evidence="1" type="ORF">ISF6_4262</name>
</gene>
<comment type="caution">
    <text evidence="1">The sequence shown here is derived from an EMBL/GenBank/DDBJ whole genome shotgun (WGS) entry which is preliminary data.</text>
</comment>
<keyword evidence="2" id="KW-1185">Reference proteome</keyword>
<dbReference type="Proteomes" id="UP000037660">
    <property type="component" value="Unassembled WGS sequence"/>
</dbReference>
<protein>
    <recommendedName>
        <fullName evidence="3">DUF1826 domain-containing protein</fullName>
    </recommendedName>
</protein>
<dbReference type="OrthoDB" id="5342505at2"/>
<proteinExistence type="predicted"/>
<evidence type="ECO:0000313" key="2">
    <source>
        <dbReference type="Proteomes" id="UP000037660"/>
    </source>
</evidence>
<dbReference type="InterPro" id="IPR014955">
    <property type="entry name" value="DUF1826"/>
</dbReference>
<organism evidence="1 2">
    <name type="scientific">Piscinibacter sakaiensis</name>
    <name type="common">Ideonella sakaiensis</name>
    <dbReference type="NCBI Taxonomy" id="1547922"/>
    <lineage>
        <taxon>Bacteria</taxon>
        <taxon>Pseudomonadati</taxon>
        <taxon>Pseudomonadota</taxon>
        <taxon>Betaproteobacteria</taxon>
        <taxon>Burkholderiales</taxon>
        <taxon>Sphaerotilaceae</taxon>
        <taxon>Piscinibacter</taxon>
    </lineage>
</organism>
<dbReference type="AlphaFoldDB" id="A0A0K8P5S3"/>
<sequence length="273" mass="27877">MTGARPPSGPPVGDADDAGPVRLRPVCACGALAGGAGADARARGPRAASRAALADPAFADPALQLGAAATVLHAITQPGTVLAVWRRAPDPVREAWLQALARTGLPDTWAEGSPAEVSAAVGERLLRAQGHHGGPLAAFVTEVCELACRYVLIAGGERLRLRLAVQRDAAAGPWHDAGPLPRLVCTAAGPGTQWRWPHRAGLAAVRERAPGQAEASGVHGLQPGDVACLRDTGRPGAGGTGGLAYRRPASEGFDRGRVVLVLDRSDGPDAPLP</sequence>